<dbReference type="GO" id="GO:0006355">
    <property type="term" value="P:regulation of DNA-templated transcription"/>
    <property type="evidence" value="ECO:0007669"/>
    <property type="project" value="InterPro"/>
</dbReference>
<dbReference type="EMBL" id="CP001398">
    <property type="protein sequence ID" value="ACS32672.1"/>
    <property type="molecule type" value="Genomic_DNA"/>
</dbReference>
<accession>C5A360</accession>
<dbReference type="InterPro" id="IPR036390">
    <property type="entry name" value="WH_DNA-bd_sf"/>
</dbReference>
<dbReference type="Proteomes" id="UP000001488">
    <property type="component" value="Chromosome"/>
</dbReference>
<dbReference type="PATRIC" id="fig|593117.10.peg.172"/>
<dbReference type="STRING" id="593117.TGAM_0170"/>
<gene>
    <name evidence="2" type="ordered locus">TGAM_0170</name>
</gene>
<name>C5A360_THEGJ</name>
<dbReference type="Gene3D" id="1.10.10.10">
    <property type="entry name" value="Winged helix-like DNA-binding domain superfamily/Winged helix DNA-binding domain"/>
    <property type="match status" value="1"/>
</dbReference>
<protein>
    <submittedName>
        <fullName evidence="2">Putative transcription regulator</fullName>
    </submittedName>
</protein>
<feature type="domain" description="HTH iclR-type" evidence="1">
    <location>
        <begin position="166"/>
        <end position="197"/>
    </location>
</feature>
<dbReference type="HOGENOM" id="CLU_898983_0_0_2"/>
<organism evidence="2 3">
    <name type="scientific">Thermococcus gammatolerans (strain DSM 15229 / JCM 11827 / EJ3)</name>
    <dbReference type="NCBI Taxonomy" id="593117"/>
    <lineage>
        <taxon>Archaea</taxon>
        <taxon>Methanobacteriati</taxon>
        <taxon>Methanobacteriota</taxon>
        <taxon>Thermococci</taxon>
        <taxon>Thermococcales</taxon>
        <taxon>Thermococcaceae</taxon>
        <taxon>Thermococcus</taxon>
    </lineage>
</organism>
<keyword evidence="3" id="KW-1185">Reference proteome</keyword>
<evidence type="ECO:0000259" key="1">
    <source>
        <dbReference type="Pfam" id="PF09339"/>
    </source>
</evidence>
<evidence type="ECO:0000313" key="3">
    <source>
        <dbReference type="Proteomes" id="UP000001488"/>
    </source>
</evidence>
<dbReference type="PANTHER" id="PTHR43413">
    <property type="entry name" value="TRANSCRIPTIONAL REGULATOR, ASNC FAMILY"/>
    <property type="match status" value="1"/>
</dbReference>
<proteinExistence type="predicted"/>
<dbReference type="PaxDb" id="593117-TGAM_0170"/>
<dbReference type="Pfam" id="PF09339">
    <property type="entry name" value="HTH_IclR"/>
    <property type="match status" value="1"/>
</dbReference>
<dbReference type="KEGG" id="tga:TGAM_0170"/>
<dbReference type="SUPFAM" id="SSF46785">
    <property type="entry name" value="Winged helix' DNA-binding domain"/>
    <property type="match status" value="1"/>
</dbReference>
<dbReference type="eggNOG" id="arCOG05868">
    <property type="taxonomic scope" value="Archaea"/>
</dbReference>
<reference evidence="2 3" key="1">
    <citation type="journal article" date="2007" name="Genome Biol.">
        <title>Genome analysis and genome-wide proteomics of Thermococcus gammatolerans, the most radioresistant organism known amongst the Archaea.</title>
        <authorList>
            <person name="Zivanovic Y."/>
            <person name="Armengaud J."/>
            <person name="Lagorce A."/>
            <person name="Leplat C."/>
            <person name="Guerin P."/>
            <person name="Dutertre M."/>
            <person name="Anthouard V."/>
            <person name="Forterre P."/>
            <person name="Wincker P."/>
            <person name="Confalonieri F."/>
        </authorList>
    </citation>
    <scope>NUCLEOTIDE SEQUENCE [LARGE SCALE GENOMIC DNA]</scope>
    <source>
        <strain evidence="3">DSM 15229 / JCM 11827 / EJ3</strain>
    </source>
</reference>
<dbReference type="InterPro" id="IPR050684">
    <property type="entry name" value="HTH-Siroheme_Decarb"/>
</dbReference>
<sequence length="306" mass="36045">MGMQDVNPDEIELLVELLNKYPVESLKKIAELEGLDYHKLTRIYDKYYGKYVFVNAMYDIKKIGLKSYIAYLSVPRERLREVALRMKQNPFFVDITAMFGFKNGITAIVYVPKEQVDLLDQVMEKYSDDYEYYEVRAYPPSGDDNFGEWNLPYQYAILMDILKWDARTPLSEIARELGKSRPTVRFMIRTLQHRGILLGYIATIENTEHDRGVTGITSELNEEVLEKFKDYEINVGVLVGRGYLLEWYFSSKEDLAQKLFEFSGYVEQLGIEYFDLLADIKEMYPKERLRRMVRKDGEGYRSILEF</sequence>
<evidence type="ECO:0000313" key="2">
    <source>
        <dbReference type="EMBL" id="ACS32672.1"/>
    </source>
</evidence>
<dbReference type="InterPro" id="IPR005471">
    <property type="entry name" value="Tscrpt_reg_IclR_N"/>
</dbReference>
<dbReference type="AlphaFoldDB" id="C5A360"/>
<dbReference type="InterPro" id="IPR036388">
    <property type="entry name" value="WH-like_DNA-bd_sf"/>
</dbReference>
<dbReference type="GO" id="GO:0003677">
    <property type="term" value="F:DNA binding"/>
    <property type="evidence" value="ECO:0007669"/>
    <property type="project" value="InterPro"/>
</dbReference>
<dbReference type="PANTHER" id="PTHR43413:SF4">
    <property type="entry name" value="HTH-TYPE TRANSCRIPTIONAL REGULATOR LYSM"/>
    <property type="match status" value="1"/>
</dbReference>